<dbReference type="PROSITE" id="PS51257">
    <property type="entry name" value="PROKAR_LIPOPROTEIN"/>
    <property type="match status" value="1"/>
</dbReference>
<protein>
    <submittedName>
        <fullName evidence="1">Uncharacterized protein</fullName>
    </submittedName>
</protein>
<accession>A0A956N913</accession>
<dbReference type="AlphaFoldDB" id="A0A956N913"/>
<reference evidence="1" key="2">
    <citation type="journal article" date="2021" name="Microbiome">
        <title>Successional dynamics and alternative stable states in a saline activated sludge microbial community over 9 years.</title>
        <authorList>
            <person name="Wang Y."/>
            <person name="Ye J."/>
            <person name="Ju F."/>
            <person name="Liu L."/>
            <person name="Boyd J.A."/>
            <person name="Deng Y."/>
            <person name="Parks D.H."/>
            <person name="Jiang X."/>
            <person name="Yin X."/>
            <person name="Woodcroft B.J."/>
            <person name="Tyson G.W."/>
            <person name="Hugenholtz P."/>
            <person name="Polz M.F."/>
            <person name="Zhang T."/>
        </authorList>
    </citation>
    <scope>NUCLEOTIDE SEQUENCE</scope>
    <source>
        <strain evidence="1">HKST-UBA02</strain>
    </source>
</reference>
<reference evidence="1" key="1">
    <citation type="submission" date="2020-04" db="EMBL/GenBank/DDBJ databases">
        <authorList>
            <person name="Zhang T."/>
        </authorList>
    </citation>
    <scope>NUCLEOTIDE SEQUENCE</scope>
    <source>
        <strain evidence="1">HKST-UBA02</strain>
    </source>
</reference>
<proteinExistence type="predicted"/>
<gene>
    <name evidence="1" type="ORF">KDA27_02350</name>
</gene>
<comment type="caution">
    <text evidence="1">The sequence shown here is derived from an EMBL/GenBank/DDBJ whole genome shotgun (WGS) entry which is preliminary data.</text>
</comment>
<dbReference type="EMBL" id="JAGQHS010000006">
    <property type="protein sequence ID" value="MCA9754616.1"/>
    <property type="molecule type" value="Genomic_DNA"/>
</dbReference>
<evidence type="ECO:0000313" key="2">
    <source>
        <dbReference type="Proteomes" id="UP000739538"/>
    </source>
</evidence>
<sequence>MRNPTHTLVVALLLGTWAAACSSERSPLGDDGAPIGVGDPADSQGGVVLLEDLIGQSVFPPSNWWNLDVTGAPVDPGSADYIDWISGRTPENPDARRRLHPDFGPPPYGIPYVVVSGTQPLRPVTFVLYPDESDPGAPGEPLGYPIPDEAYLLPNYIEGGVAGGGSSGDRHLLVVDRDRWLLFETWATEWNSGLSRWEAGSGAVWNLSTNDRRPEGWTSADAAGLAVLPGLIRYDEIEAEGEIRHALRFTTRATNGYVFPASHQAGNTTGAPPMGTRLRMKASVDISSYPADVQKIFRAMKTYGLVLADNGSDMYITGTMDPRWDNDVLNPAFHDLDADDFEVIELGWNPDTSGI</sequence>
<name>A0A956N913_UNCEI</name>
<organism evidence="1 2">
    <name type="scientific">Eiseniibacteriota bacterium</name>
    <dbReference type="NCBI Taxonomy" id="2212470"/>
    <lineage>
        <taxon>Bacteria</taxon>
        <taxon>Candidatus Eiseniibacteriota</taxon>
    </lineage>
</organism>
<evidence type="ECO:0000313" key="1">
    <source>
        <dbReference type="EMBL" id="MCA9754616.1"/>
    </source>
</evidence>
<dbReference type="Proteomes" id="UP000739538">
    <property type="component" value="Unassembled WGS sequence"/>
</dbReference>